<dbReference type="EMBL" id="JBBPBN010000002">
    <property type="protein sequence ID" value="KAK9044877.1"/>
    <property type="molecule type" value="Genomic_DNA"/>
</dbReference>
<proteinExistence type="predicted"/>
<dbReference type="Proteomes" id="UP001396334">
    <property type="component" value="Unassembled WGS sequence"/>
</dbReference>
<organism evidence="1 2">
    <name type="scientific">Hibiscus sabdariffa</name>
    <name type="common">roselle</name>
    <dbReference type="NCBI Taxonomy" id="183260"/>
    <lineage>
        <taxon>Eukaryota</taxon>
        <taxon>Viridiplantae</taxon>
        <taxon>Streptophyta</taxon>
        <taxon>Embryophyta</taxon>
        <taxon>Tracheophyta</taxon>
        <taxon>Spermatophyta</taxon>
        <taxon>Magnoliopsida</taxon>
        <taxon>eudicotyledons</taxon>
        <taxon>Gunneridae</taxon>
        <taxon>Pentapetalae</taxon>
        <taxon>rosids</taxon>
        <taxon>malvids</taxon>
        <taxon>Malvales</taxon>
        <taxon>Malvaceae</taxon>
        <taxon>Malvoideae</taxon>
        <taxon>Hibiscus</taxon>
    </lineage>
</organism>
<evidence type="ECO:0000313" key="1">
    <source>
        <dbReference type="EMBL" id="KAK9044877.1"/>
    </source>
</evidence>
<protein>
    <submittedName>
        <fullName evidence="1">Uncharacterized protein</fullName>
    </submittedName>
</protein>
<name>A0ABR2U586_9ROSI</name>
<keyword evidence="2" id="KW-1185">Reference proteome</keyword>
<sequence>MDLPVEEGRIQTTVAGVKIGGYESSSCDRLVYLTTCHIRHMVEAQFIKLITLDSNANEVKFEKQNDSCS</sequence>
<comment type="caution">
    <text evidence="1">The sequence shown here is derived from an EMBL/GenBank/DDBJ whole genome shotgun (WGS) entry which is preliminary data.</text>
</comment>
<reference evidence="1 2" key="1">
    <citation type="journal article" date="2024" name="G3 (Bethesda)">
        <title>Genome assembly of Hibiscus sabdariffa L. provides insights into metabolisms of medicinal natural products.</title>
        <authorList>
            <person name="Kim T."/>
        </authorList>
    </citation>
    <scope>NUCLEOTIDE SEQUENCE [LARGE SCALE GENOMIC DNA]</scope>
    <source>
        <strain evidence="1">TK-2024</strain>
        <tissue evidence="1">Old leaves</tissue>
    </source>
</reference>
<accession>A0ABR2U586</accession>
<evidence type="ECO:0000313" key="2">
    <source>
        <dbReference type="Proteomes" id="UP001396334"/>
    </source>
</evidence>
<gene>
    <name evidence="1" type="ORF">V6N11_058768</name>
</gene>